<evidence type="ECO:0000259" key="4">
    <source>
        <dbReference type="PROSITE" id="PS50956"/>
    </source>
</evidence>
<dbReference type="InterPro" id="IPR019888">
    <property type="entry name" value="Tscrpt_reg_AsnC-like"/>
</dbReference>
<dbReference type="SUPFAM" id="SSF54909">
    <property type="entry name" value="Dimeric alpha+beta barrel"/>
    <property type="match status" value="1"/>
</dbReference>
<dbReference type="PRINTS" id="PR00033">
    <property type="entry name" value="HTHASNC"/>
</dbReference>
<dbReference type="Pfam" id="PF01037">
    <property type="entry name" value="AsnC_trans_reg"/>
    <property type="match status" value="1"/>
</dbReference>
<evidence type="ECO:0000313" key="5">
    <source>
        <dbReference type="EMBL" id="MDM7883683.1"/>
    </source>
</evidence>
<dbReference type="SUPFAM" id="SSF46785">
    <property type="entry name" value="Winged helix' DNA-binding domain"/>
    <property type="match status" value="1"/>
</dbReference>
<dbReference type="Proteomes" id="UP001237823">
    <property type="component" value="Unassembled WGS sequence"/>
</dbReference>
<evidence type="ECO:0000256" key="3">
    <source>
        <dbReference type="ARBA" id="ARBA00023163"/>
    </source>
</evidence>
<dbReference type="RefSeq" id="WP_289457347.1">
    <property type="nucleotide sequence ID" value="NZ_JAUCML010000001.1"/>
</dbReference>
<dbReference type="InterPro" id="IPR019887">
    <property type="entry name" value="Tscrpt_reg_AsnC/Lrp_C"/>
</dbReference>
<evidence type="ECO:0000313" key="6">
    <source>
        <dbReference type="Proteomes" id="UP001237823"/>
    </source>
</evidence>
<name>A0ABT7T275_9MICO</name>
<keyword evidence="3" id="KW-0804">Transcription</keyword>
<keyword evidence="1" id="KW-0805">Transcription regulation</keyword>
<dbReference type="InterPro" id="IPR011008">
    <property type="entry name" value="Dimeric_a/b-barrel"/>
</dbReference>
<keyword evidence="2" id="KW-0238">DNA-binding</keyword>
<dbReference type="PROSITE" id="PS50956">
    <property type="entry name" value="HTH_ASNC_2"/>
    <property type="match status" value="1"/>
</dbReference>
<organism evidence="5 6">
    <name type="scientific">Curtobacterium citri</name>
    <dbReference type="NCBI Taxonomy" id="3055139"/>
    <lineage>
        <taxon>Bacteria</taxon>
        <taxon>Bacillati</taxon>
        <taxon>Actinomycetota</taxon>
        <taxon>Actinomycetes</taxon>
        <taxon>Micrococcales</taxon>
        <taxon>Microbacteriaceae</taxon>
        <taxon>Curtobacterium</taxon>
    </lineage>
</organism>
<dbReference type="InterPro" id="IPR036388">
    <property type="entry name" value="WH-like_DNA-bd_sf"/>
</dbReference>
<feature type="domain" description="HTH asnC-type" evidence="4">
    <location>
        <begin position="20"/>
        <end position="81"/>
    </location>
</feature>
<gene>
    <name evidence="5" type="ORF">QUG92_01035</name>
</gene>
<sequence>MSDRPVRRPDAAPRPAAPRLDEVDERILWTLAADARMPNNRLAAAVGVAPSTCLTRVRALEDAGLIRGYRADVDVAKLGFAIEAMVSVRVHAAARHELRDFAKRLLRVPVVQDVSFLAGDKDFLVHIACTSTEQLRDFVADELSGDPAVATTQTNIVFERLVADRSHQGRSFDELRRWRA</sequence>
<evidence type="ECO:0000256" key="1">
    <source>
        <dbReference type="ARBA" id="ARBA00023015"/>
    </source>
</evidence>
<keyword evidence="6" id="KW-1185">Reference proteome</keyword>
<reference evidence="5 6" key="1">
    <citation type="submission" date="2023-06" db="EMBL/GenBank/DDBJ databases">
        <authorList>
            <person name="Feng G."/>
            <person name="Li J."/>
            <person name="Zhu H."/>
        </authorList>
    </citation>
    <scope>NUCLEOTIDE SEQUENCE [LARGE SCALE GENOMIC DNA]</scope>
    <source>
        <strain evidence="5 6">RHCKG23</strain>
    </source>
</reference>
<dbReference type="Gene3D" id="1.10.10.10">
    <property type="entry name" value="Winged helix-like DNA-binding domain superfamily/Winged helix DNA-binding domain"/>
    <property type="match status" value="1"/>
</dbReference>
<dbReference type="InterPro" id="IPR036390">
    <property type="entry name" value="WH_DNA-bd_sf"/>
</dbReference>
<dbReference type="SMART" id="SM00344">
    <property type="entry name" value="HTH_ASNC"/>
    <property type="match status" value="1"/>
</dbReference>
<comment type="caution">
    <text evidence="5">The sequence shown here is derived from an EMBL/GenBank/DDBJ whole genome shotgun (WGS) entry which is preliminary data.</text>
</comment>
<dbReference type="CDD" id="cd00090">
    <property type="entry name" value="HTH_ARSR"/>
    <property type="match status" value="1"/>
</dbReference>
<proteinExistence type="predicted"/>
<dbReference type="InterPro" id="IPR011991">
    <property type="entry name" value="ArsR-like_HTH"/>
</dbReference>
<dbReference type="Pfam" id="PF13412">
    <property type="entry name" value="HTH_24"/>
    <property type="match status" value="1"/>
</dbReference>
<dbReference type="Gene3D" id="3.30.70.920">
    <property type="match status" value="1"/>
</dbReference>
<dbReference type="EMBL" id="JAUCML010000001">
    <property type="protein sequence ID" value="MDM7883683.1"/>
    <property type="molecule type" value="Genomic_DNA"/>
</dbReference>
<dbReference type="InterPro" id="IPR000485">
    <property type="entry name" value="AsnC-type_HTH_dom"/>
</dbReference>
<accession>A0ABT7T275</accession>
<evidence type="ECO:0000256" key="2">
    <source>
        <dbReference type="ARBA" id="ARBA00023125"/>
    </source>
</evidence>
<dbReference type="PANTHER" id="PTHR30154">
    <property type="entry name" value="LEUCINE-RESPONSIVE REGULATORY PROTEIN"/>
    <property type="match status" value="1"/>
</dbReference>
<protein>
    <submittedName>
        <fullName evidence="5">Lrp/AsnC family transcriptional regulator</fullName>
    </submittedName>
</protein>
<dbReference type="PANTHER" id="PTHR30154:SF54">
    <property type="entry name" value="POSSIBLE TRANSCRIPTIONAL REGULATORY PROTEIN (PROBABLY LRP_ASNC-FAMILY)"/>
    <property type="match status" value="1"/>
</dbReference>